<dbReference type="AlphaFoldDB" id="A0AAV2SVL5"/>
<gene>
    <name evidence="3" type="ORF">MNOR_LOCUS42047</name>
</gene>
<evidence type="ECO:0000313" key="4">
    <source>
        <dbReference type="Proteomes" id="UP001497623"/>
    </source>
</evidence>
<accession>A0AAV2SVL5</accession>
<evidence type="ECO:0000256" key="1">
    <source>
        <dbReference type="SAM" id="MobiDB-lite"/>
    </source>
</evidence>
<sequence>MVLDSLNNQKKRKKYFDLILAIWLIFEWRIPLRGEYHQNRHFVFFVFLGSPPMKPSSKKKKLPEIKPRPPPRPPPFFGPNYFQSFDHILLSYFYKNIKTGG</sequence>
<evidence type="ECO:0000256" key="2">
    <source>
        <dbReference type="SAM" id="Phobius"/>
    </source>
</evidence>
<protein>
    <submittedName>
        <fullName evidence="3">Uncharacterized protein</fullName>
    </submittedName>
</protein>
<feature type="transmembrane region" description="Helical" evidence="2">
    <location>
        <begin position="15"/>
        <end position="32"/>
    </location>
</feature>
<proteinExistence type="predicted"/>
<dbReference type="EMBL" id="CAXKWB010190746">
    <property type="protein sequence ID" value="CAL4256479.1"/>
    <property type="molecule type" value="Genomic_DNA"/>
</dbReference>
<comment type="caution">
    <text evidence="3">The sequence shown here is derived from an EMBL/GenBank/DDBJ whole genome shotgun (WGS) entry which is preliminary data.</text>
</comment>
<dbReference type="Proteomes" id="UP001497623">
    <property type="component" value="Unassembled WGS sequence"/>
</dbReference>
<feature type="region of interest" description="Disordered" evidence="1">
    <location>
        <begin position="52"/>
        <end position="74"/>
    </location>
</feature>
<reference evidence="3 4" key="1">
    <citation type="submission" date="2024-05" db="EMBL/GenBank/DDBJ databases">
        <authorList>
            <person name="Wallberg A."/>
        </authorList>
    </citation>
    <scope>NUCLEOTIDE SEQUENCE [LARGE SCALE GENOMIC DNA]</scope>
</reference>
<organism evidence="3 4">
    <name type="scientific">Meganyctiphanes norvegica</name>
    <name type="common">Northern krill</name>
    <name type="synonym">Thysanopoda norvegica</name>
    <dbReference type="NCBI Taxonomy" id="48144"/>
    <lineage>
        <taxon>Eukaryota</taxon>
        <taxon>Metazoa</taxon>
        <taxon>Ecdysozoa</taxon>
        <taxon>Arthropoda</taxon>
        <taxon>Crustacea</taxon>
        <taxon>Multicrustacea</taxon>
        <taxon>Malacostraca</taxon>
        <taxon>Eumalacostraca</taxon>
        <taxon>Eucarida</taxon>
        <taxon>Euphausiacea</taxon>
        <taxon>Euphausiidae</taxon>
        <taxon>Meganyctiphanes</taxon>
    </lineage>
</organism>
<keyword evidence="2" id="KW-0472">Membrane</keyword>
<keyword evidence="4" id="KW-1185">Reference proteome</keyword>
<name>A0AAV2SVL5_MEGNR</name>
<keyword evidence="2" id="KW-1133">Transmembrane helix</keyword>
<keyword evidence="2" id="KW-0812">Transmembrane</keyword>
<evidence type="ECO:0000313" key="3">
    <source>
        <dbReference type="EMBL" id="CAL4256479.1"/>
    </source>
</evidence>